<evidence type="ECO:0000256" key="3">
    <source>
        <dbReference type="SAM" id="MobiDB-lite"/>
    </source>
</evidence>
<reference evidence="5 6" key="1">
    <citation type="submission" date="2017-01" db="EMBL/GenBank/DDBJ databases">
        <authorList>
            <person name="Mah S.A."/>
            <person name="Swanson W.J."/>
            <person name="Moy G.W."/>
            <person name="Vacquier V.D."/>
        </authorList>
    </citation>
    <scope>NUCLEOTIDE SEQUENCE [LARGE SCALE GENOMIC DNA]</scope>
    <source>
        <strain evidence="5 6">GSMNP</strain>
    </source>
</reference>
<dbReference type="OrthoDB" id="6407164at2759"/>
<feature type="region of interest" description="Disordered" evidence="3">
    <location>
        <begin position="1"/>
        <end position="57"/>
    </location>
</feature>
<feature type="compositionally biased region" description="Basic and acidic residues" evidence="3">
    <location>
        <begin position="750"/>
        <end position="765"/>
    </location>
</feature>
<evidence type="ECO:0000259" key="4">
    <source>
        <dbReference type="PROSITE" id="PS50102"/>
    </source>
</evidence>
<dbReference type="Proteomes" id="UP000187283">
    <property type="component" value="Unassembled WGS sequence"/>
</dbReference>
<feature type="compositionally biased region" description="Basic and acidic residues" evidence="3">
    <location>
        <begin position="186"/>
        <end position="203"/>
    </location>
</feature>
<feature type="domain" description="RRM" evidence="4">
    <location>
        <begin position="447"/>
        <end position="515"/>
    </location>
</feature>
<dbReference type="GO" id="GO:0003729">
    <property type="term" value="F:mRNA binding"/>
    <property type="evidence" value="ECO:0007669"/>
    <property type="project" value="TreeGrafter"/>
</dbReference>
<evidence type="ECO:0000313" key="6">
    <source>
        <dbReference type="Proteomes" id="UP000187283"/>
    </source>
</evidence>
<evidence type="ECO:0000256" key="2">
    <source>
        <dbReference type="PROSITE-ProRule" id="PRU00176"/>
    </source>
</evidence>
<feature type="compositionally biased region" description="Basic and acidic residues" evidence="3">
    <location>
        <begin position="1"/>
        <end position="15"/>
    </location>
</feature>
<dbReference type="InterPro" id="IPR039171">
    <property type="entry name" value="Cwc2/Slt11"/>
</dbReference>
<feature type="compositionally biased region" description="Low complexity" evidence="3">
    <location>
        <begin position="1053"/>
        <end position="1068"/>
    </location>
</feature>
<feature type="domain" description="RRM" evidence="4">
    <location>
        <begin position="602"/>
        <end position="675"/>
    </location>
</feature>
<feature type="compositionally biased region" description="Basic and acidic residues" evidence="3">
    <location>
        <begin position="776"/>
        <end position="799"/>
    </location>
</feature>
<dbReference type="PROSITE" id="PS50102">
    <property type="entry name" value="RRM"/>
    <property type="match status" value="4"/>
</dbReference>
<evidence type="ECO:0000313" key="5">
    <source>
        <dbReference type="EMBL" id="OMJ16219.1"/>
    </source>
</evidence>
<feature type="domain" description="RRM" evidence="4">
    <location>
        <begin position="63"/>
        <end position="131"/>
    </location>
</feature>
<keyword evidence="1 2" id="KW-0694">RNA-binding</keyword>
<dbReference type="AlphaFoldDB" id="A0A1R1XNK8"/>
<comment type="caution">
    <text evidence="5">The sequence shown here is derived from an EMBL/GenBank/DDBJ whole genome shotgun (WGS) entry which is preliminary data.</text>
</comment>
<organism evidence="5 6">
    <name type="scientific">Smittium culicis</name>
    <dbReference type="NCBI Taxonomy" id="133412"/>
    <lineage>
        <taxon>Eukaryota</taxon>
        <taxon>Fungi</taxon>
        <taxon>Fungi incertae sedis</taxon>
        <taxon>Zoopagomycota</taxon>
        <taxon>Kickxellomycotina</taxon>
        <taxon>Harpellomycetes</taxon>
        <taxon>Harpellales</taxon>
        <taxon>Legeriomycetaceae</taxon>
        <taxon>Smittium</taxon>
    </lineage>
</organism>
<feature type="compositionally biased region" description="Polar residues" evidence="3">
    <location>
        <begin position="20"/>
        <end position="31"/>
    </location>
</feature>
<dbReference type="GO" id="GO:0000398">
    <property type="term" value="P:mRNA splicing, via spliceosome"/>
    <property type="evidence" value="ECO:0007669"/>
    <property type="project" value="TreeGrafter"/>
</dbReference>
<dbReference type="PANTHER" id="PTHR14089:SF8">
    <property type="entry name" value="RNA-BINDING PROTEIN MRN1"/>
    <property type="match status" value="1"/>
</dbReference>
<dbReference type="InterPro" id="IPR035979">
    <property type="entry name" value="RBD_domain_sf"/>
</dbReference>
<name>A0A1R1XNK8_9FUNG</name>
<dbReference type="SMART" id="SM00360">
    <property type="entry name" value="RRM"/>
    <property type="match status" value="4"/>
</dbReference>
<keyword evidence="6" id="KW-1185">Reference proteome</keyword>
<dbReference type="InterPro" id="IPR000504">
    <property type="entry name" value="RRM_dom"/>
</dbReference>
<feature type="region of interest" description="Disordered" evidence="3">
    <location>
        <begin position="750"/>
        <end position="799"/>
    </location>
</feature>
<protein>
    <submittedName>
        <fullName evidence="5">Negative regulator of differentiation 1</fullName>
    </submittedName>
</protein>
<dbReference type="SUPFAM" id="SSF54928">
    <property type="entry name" value="RNA-binding domain, RBD"/>
    <property type="match status" value="3"/>
</dbReference>
<gene>
    <name evidence="5" type="ORF">AYI70_g6750</name>
</gene>
<feature type="region of interest" description="Disordered" evidence="3">
    <location>
        <begin position="181"/>
        <end position="229"/>
    </location>
</feature>
<feature type="compositionally biased region" description="Basic and acidic residues" evidence="3">
    <location>
        <begin position="213"/>
        <end position="223"/>
    </location>
</feature>
<feature type="domain" description="RRM" evidence="4">
    <location>
        <begin position="694"/>
        <end position="750"/>
    </location>
</feature>
<feature type="compositionally biased region" description="Polar residues" evidence="3">
    <location>
        <begin position="436"/>
        <end position="445"/>
    </location>
</feature>
<dbReference type="EMBL" id="LSSN01002408">
    <property type="protein sequence ID" value="OMJ16219.1"/>
    <property type="molecule type" value="Genomic_DNA"/>
</dbReference>
<sequence>MKRSYEISRETENTKRVRSSNRAPSGYQSQNHHFRDNRNSSNYQDFQNPNHQVGNESANGISRTLYFGNLPESFEISKLIDQITEGAIENIKIIESKRCAFVTFVKATCAQNLHGKLASGSKKIFLNSSYTDKDAPSESKRLPVKVGWGKPVAMNRDVSNAIELHGATRAVYLGNIELIDPTTPESKNKDLNKNQSEQLKKSNSESSSATDNNKNEENMEPKTQDSLNLVDGDTINKESEINENNPSINSTIKNAETDETNNNLITDTVNSLEFSITDESSKNQADFNKDLEEHVLNSSKNLENNNSINDPSNSNPTVFSPKQNDTMEYYSENSEIEQELKADHQQDFTIDENSIEDDNYDDYSHNHTEIELEVDDNSHADFEEDAAMFSVSAHEDDLELECADSENLFKIDLAPGQPSDQSSNVDKVPQQKDESSANNPSSTGGENVKQIEKISESDLRKVMSDYGEVEYVRTNESKRCIFVYFMRISSAIKCVNNLSSKTGWGPPIRVNYAKDRCARFDNISSRVSGIGGVHGMIQPGSKGQNDAGYYNDGMYYQNSNNSGYFSRPSSSLTAFSGDNRGSSRGGQLNINENFNEKGNGNRCVYIGGVSADTTPEEMCNFIRGGILQSVKLVINKRACFITFIYAQDAERFTSLVKNNAIHLRNRQVKLGWGSSSGPLPRKIRENVERHNACRNVQISNLPMNISAELLLDDFKIFGEIESVHLVQGRSIGYVNFTDIMSSITLMEEFDKSSKGPGSEPEKKAEASAQIETAGQDEDKPSEGKTDMSGEVDTDNRKKRDDVNVDYSKVVSEYSSCKFRYGKDRCSQAVKMHAGPYPEGNSRMQNMNFGVGMNGTDFAVKMNNMGYEQNYSNDGGKRGHNSRHAQDNFGKNNYLGNQGYGYEYGPPMGNDGVGFNQFDGNKGGNYGGSGNANIMYLNQQSPLAQMGVGMGMGMSGGNNGRMGQTMYANEGYGNTGGVPGMMGGNRNAHHGMGSGPGQFNQNRRNMRRQAGSGIGHNAGGSQPSGMNMRGNAGFGGGYKQMGGSGRRGNVVRPQQQQQQQHQQYQTMGQQAQGYYNQSGFDPMTGMVMNQGGIVGGGHMGQMQMQHQQQSGQQMGIAGPSPGFGPGGQASGGYYQNAPLMGNYGGGVGGYPGDGMMNGGVGAGPGYYGAGGASNPGAYNVNMGPAGARPPPNFKGRGSGNSRNMY</sequence>
<evidence type="ECO:0000256" key="1">
    <source>
        <dbReference type="ARBA" id="ARBA00022884"/>
    </source>
</evidence>
<dbReference type="PANTHER" id="PTHR14089">
    <property type="entry name" value="PRE-MRNA-SPLICING FACTOR RBM22"/>
    <property type="match status" value="1"/>
</dbReference>
<accession>A0A1R1XNK8</accession>
<dbReference type="GO" id="GO:0010494">
    <property type="term" value="C:cytoplasmic stress granule"/>
    <property type="evidence" value="ECO:0007669"/>
    <property type="project" value="TreeGrafter"/>
</dbReference>
<feature type="compositionally biased region" description="Gly residues" evidence="3">
    <location>
        <begin position="1031"/>
        <end position="1045"/>
    </location>
</feature>
<feature type="region of interest" description="Disordered" evidence="3">
    <location>
        <begin position="412"/>
        <end position="452"/>
    </location>
</feature>
<dbReference type="Pfam" id="PF00076">
    <property type="entry name" value="RRM_1"/>
    <property type="match status" value="2"/>
</dbReference>
<dbReference type="Gene3D" id="3.30.70.330">
    <property type="match status" value="4"/>
</dbReference>
<proteinExistence type="predicted"/>
<feature type="compositionally biased region" description="Low complexity" evidence="3">
    <location>
        <begin position="301"/>
        <end position="315"/>
    </location>
</feature>
<dbReference type="STRING" id="133412.A0A1R1XNK8"/>
<feature type="region of interest" description="Disordered" evidence="3">
    <location>
        <begin position="301"/>
        <end position="324"/>
    </location>
</feature>
<feature type="compositionally biased region" description="Polar residues" evidence="3">
    <location>
        <begin position="39"/>
        <end position="57"/>
    </location>
</feature>
<feature type="region of interest" description="Disordered" evidence="3">
    <location>
        <begin position="1182"/>
        <end position="1204"/>
    </location>
</feature>
<dbReference type="InterPro" id="IPR012677">
    <property type="entry name" value="Nucleotide-bd_a/b_plait_sf"/>
</dbReference>
<feature type="region of interest" description="Disordered" evidence="3">
    <location>
        <begin position="1008"/>
        <end position="1068"/>
    </location>
</feature>